<evidence type="ECO:0000256" key="4">
    <source>
        <dbReference type="ARBA" id="ARBA00022741"/>
    </source>
</evidence>
<dbReference type="Pfam" id="PF00069">
    <property type="entry name" value="Pkinase"/>
    <property type="match status" value="1"/>
</dbReference>
<evidence type="ECO:0000259" key="8">
    <source>
        <dbReference type="PROSITE" id="PS50011"/>
    </source>
</evidence>
<dbReference type="GO" id="GO:0004674">
    <property type="term" value="F:protein serine/threonine kinase activity"/>
    <property type="evidence" value="ECO:0007669"/>
    <property type="project" value="UniProtKB-KW"/>
</dbReference>
<dbReference type="InterPro" id="IPR000719">
    <property type="entry name" value="Prot_kinase_dom"/>
</dbReference>
<dbReference type="InterPro" id="IPR011009">
    <property type="entry name" value="Kinase-like_dom_sf"/>
</dbReference>
<keyword evidence="3" id="KW-0808">Transferase</keyword>
<dbReference type="KEGG" id="many:MANY_28460"/>
<keyword evidence="2" id="KW-0723">Serine/threonine-protein kinase</keyword>
<gene>
    <name evidence="9" type="ORF">MANY_28460</name>
</gene>
<evidence type="ECO:0000256" key="3">
    <source>
        <dbReference type="ARBA" id="ARBA00022679"/>
    </source>
</evidence>
<feature type="domain" description="Protein kinase" evidence="8">
    <location>
        <begin position="58"/>
        <end position="306"/>
    </location>
</feature>
<dbReference type="GO" id="GO:0080090">
    <property type="term" value="P:regulation of primary metabolic process"/>
    <property type="evidence" value="ECO:0007669"/>
    <property type="project" value="UniProtKB-ARBA"/>
</dbReference>
<dbReference type="SUPFAM" id="SSF56112">
    <property type="entry name" value="Protein kinase-like (PK-like)"/>
    <property type="match status" value="1"/>
</dbReference>
<feature type="compositionally biased region" description="Basic and acidic residues" evidence="7">
    <location>
        <begin position="20"/>
        <end position="30"/>
    </location>
</feature>
<keyword evidence="6" id="KW-0067">ATP-binding</keyword>
<dbReference type="EC" id="2.7.11.1" evidence="1"/>
<sequence>MPGTRTVTDPVGTHSGAIEPLDRDTARDYRAQPNRPTPNRAESRVDGVTHPGQRFEGYVVESVIGHGGQADVYRARQHNRIVALKVLDELHRDPASTARLAREFRIAASLQHPHIVPVFDHGPIWITMHYVDGGSAAGLPTLQSKLRALDQIAAALDHAHRNGIVHTDVKPTNILVHQDFSQRGAMLIDFGVAHVLAEDVWHRAPQVLASLPYAAPELLQGRLPQAATDEYALACTALEILTGFTPFAGGNAMALVDEHLHTAPPEMSRRVPWLSRSFDLVLARAIAKDPDRRYESCAEMMDHLGDAVRRSGQ</sequence>
<proteinExistence type="predicted"/>
<keyword evidence="10" id="KW-1185">Reference proteome</keyword>
<dbReference type="CDD" id="cd14014">
    <property type="entry name" value="STKc_PknB_like"/>
    <property type="match status" value="1"/>
</dbReference>
<dbReference type="PROSITE" id="PS50011">
    <property type="entry name" value="PROTEIN_KINASE_DOM"/>
    <property type="match status" value="1"/>
</dbReference>
<dbReference type="SMART" id="SM00220">
    <property type="entry name" value="S_TKc"/>
    <property type="match status" value="1"/>
</dbReference>
<dbReference type="EMBL" id="AP022620">
    <property type="protein sequence ID" value="BBZ77509.1"/>
    <property type="molecule type" value="Genomic_DNA"/>
</dbReference>
<reference evidence="9 10" key="1">
    <citation type="journal article" date="2019" name="Emerg. Microbes Infect.">
        <title>Comprehensive subspecies identification of 175 nontuberculous mycobacteria species based on 7547 genomic profiles.</title>
        <authorList>
            <person name="Matsumoto Y."/>
            <person name="Kinjo T."/>
            <person name="Motooka D."/>
            <person name="Nabeya D."/>
            <person name="Jung N."/>
            <person name="Uechi K."/>
            <person name="Horii T."/>
            <person name="Iida T."/>
            <person name="Fujita J."/>
            <person name="Nakamura S."/>
        </authorList>
    </citation>
    <scope>NUCLEOTIDE SEQUENCE [LARGE SCALE GENOMIC DNA]</scope>
    <source>
        <strain evidence="9 10">JCM 30275</strain>
    </source>
</reference>
<dbReference type="PANTHER" id="PTHR43289">
    <property type="entry name" value="MITOGEN-ACTIVATED PROTEIN KINASE KINASE KINASE 20-RELATED"/>
    <property type="match status" value="1"/>
</dbReference>
<evidence type="ECO:0000313" key="10">
    <source>
        <dbReference type="Proteomes" id="UP000467249"/>
    </source>
</evidence>
<dbReference type="Gene3D" id="1.10.510.10">
    <property type="entry name" value="Transferase(Phosphotransferase) domain 1"/>
    <property type="match status" value="1"/>
</dbReference>
<keyword evidence="5 9" id="KW-0418">Kinase</keyword>
<dbReference type="AlphaFoldDB" id="A0A6N4W8Z7"/>
<name>A0A6N4W8Z7_9MYCO</name>
<dbReference type="PROSITE" id="PS00108">
    <property type="entry name" value="PROTEIN_KINASE_ST"/>
    <property type="match status" value="1"/>
</dbReference>
<evidence type="ECO:0000256" key="6">
    <source>
        <dbReference type="ARBA" id="ARBA00022840"/>
    </source>
</evidence>
<feature type="region of interest" description="Disordered" evidence="7">
    <location>
        <begin position="1"/>
        <end position="50"/>
    </location>
</feature>
<protein>
    <recommendedName>
        <fullName evidence="1">non-specific serine/threonine protein kinase</fullName>
        <ecNumber evidence="1">2.7.11.1</ecNumber>
    </recommendedName>
</protein>
<dbReference type="PANTHER" id="PTHR43289:SF6">
    <property type="entry name" value="SERINE_THREONINE-PROTEIN KINASE NEKL-3"/>
    <property type="match status" value="1"/>
</dbReference>
<evidence type="ECO:0000256" key="7">
    <source>
        <dbReference type="SAM" id="MobiDB-lite"/>
    </source>
</evidence>
<evidence type="ECO:0000256" key="2">
    <source>
        <dbReference type="ARBA" id="ARBA00022527"/>
    </source>
</evidence>
<organism evidence="9 10">
    <name type="scientific">Mycolicibacterium anyangense</name>
    <dbReference type="NCBI Taxonomy" id="1431246"/>
    <lineage>
        <taxon>Bacteria</taxon>
        <taxon>Bacillati</taxon>
        <taxon>Actinomycetota</taxon>
        <taxon>Actinomycetes</taxon>
        <taxon>Mycobacteriales</taxon>
        <taxon>Mycobacteriaceae</taxon>
        <taxon>Mycolicibacterium</taxon>
    </lineage>
</organism>
<keyword evidence="4" id="KW-0547">Nucleotide-binding</keyword>
<accession>A0A6N4W8Z7</accession>
<dbReference type="Gene3D" id="3.30.200.20">
    <property type="entry name" value="Phosphorylase Kinase, domain 1"/>
    <property type="match status" value="1"/>
</dbReference>
<evidence type="ECO:0000256" key="5">
    <source>
        <dbReference type="ARBA" id="ARBA00022777"/>
    </source>
</evidence>
<evidence type="ECO:0000313" key="9">
    <source>
        <dbReference type="EMBL" id="BBZ77509.1"/>
    </source>
</evidence>
<dbReference type="GO" id="GO:0005524">
    <property type="term" value="F:ATP binding"/>
    <property type="evidence" value="ECO:0007669"/>
    <property type="project" value="UniProtKB-KW"/>
</dbReference>
<evidence type="ECO:0000256" key="1">
    <source>
        <dbReference type="ARBA" id="ARBA00012513"/>
    </source>
</evidence>
<dbReference type="Proteomes" id="UP000467249">
    <property type="component" value="Chromosome"/>
</dbReference>
<dbReference type="InterPro" id="IPR008271">
    <property type="entry name" value="Ser/Thr_kinase_AS"/>
</dbReference>